<dbReference type="AlphaFoldDB" id="A0A5A7PFV2"/>
<sequence length="221" mass="24125">MQMKRTTTMAYHLGSSPGSPFTPNFTAMQIATTIWEKLNEHLDPALEEQKPPPPLVDTVNRHDGRQHIDPSCDHRRHQRGITTEPNGLEQHGRVKHNNIDPRELLEKRDGHGHREMGPVLLLEEVPPRVLDFPRLLARGDEVVELLVDFRDAADSAEPRSGGVVLAALDHGVGGLWEDEGADGDDEGGDHRAAEAEAPAPAAADFGEAVVEDIGGEDADCD</sequence>
<dbReference type="Proteomes" id="UP000325081">
    <property type="component" value="Unassembled WGS sequence"/>
</dbReference>
<protein>
    <submittedName>
        <fullName evidence="2">50S ribosomal protein L3</fullName>
    </submittedName>
</protein>
<keyword evidence="3" id="KW-1185">Reference proteome</keyword>
<feature type="compositionally biased region" description="Acidic residues" evidence="1">
    <location>
        <begin position="209"/>
        <end position="221"/>
    </location>
</feature>
<dbReference type="EMBL" id="BKCP01004505">
    <property type="protein sequence ID" value="GER31659.1"/>
    <property type="molecule type" value="Genomic_DNA"/>
</dbReference>
<evidence type="ECO:0000256" key="1">
    <source>
        <dbReference type="SAM" id="MobiDB-lite"/>
    </source>
</evidence>
<dbReference type="GO" id="GO:0005840">
    <property type="term" value="C:ribosome"/>
    <property type="evidence" value="ECO:0007669"/>
    <property type="project" value="UniProtKB-KW"/>
</dbReference>
<reference evidence="3" key="1">
    <citation type="journal article" date="2019" name="Curr. Biol.">
        <title>Genome Sequence of Striga asiatica Provides Insight into the Evolution of Plant Parasitism.</title>
        <authorList>
            <person name="Yoshida S."/>
            <person name="Kim S."/>
            <person name="Wafula E.K."/>
            <person name="Tanskanen J."/>
            <person name="Kim Y.M."/>
            <person name="Honaas L."/>
            <person name="Yang Z."/>
            <person name="Spallek T."/>
            <person name="Conn C.E."/>
            <person name="Ichihashi Y."/>
            <person name="Cheong K."/>
            <person name="Cui S."/>
            <person name="Der J.P."/>
            <person name="Gundlach H."/>
            <person name="Jiao Y."/>
            <person name="Hori C."/>
            <person name="Ishida J.K."/>
            <person name="Kasahara H."/>
            <person name="Kiba T."/>
            <person name="Kim M.S."/>
            <person name="Koo N."/>
            <person name="Laohavisit A."/>
            <person name="Lee Y.H."/>
            <person name="Lumba S."/>
            <person name="McCourt P."/>
            <person name="Mortimer J.C."/>
            <person name="Mutuku J.M."/>
            <person name="Nomura T."/>
            <person name="Sasaki-Sekimoto Y."/>
            <person name="Seto Y."/>
            <person name="Wang Y."/>
            <person name="Wakatake T."/>
            <person name="Sakakibara H."/>
            <person name="Demura T."/>
            <person name="Yamaguchi S."/>
            <person name="Yoneyama K."/>
            <person name="Manabe R.I."/>
            <person name="Nelson D.C."/>
            <person name="Schulman A.H."/>
            <person name="Timko M.P."/>
            <person name="dePamphilis C.W."/>
            <person name="Choi D."/>
            <person name="Shirasu K."/>
        </authorList>
    </citation>
    <scope>NUCLEOTIDE SEQUENCE [LARGE SCALE GENOMIC DNA]</scope>
    <source>
        <strain evidence="3">cv. UVA1</strain>
    </source>
</reference>
<feature type="region of interest" description="Disordered" evidence="1">
    <location>
        <begin position="68"/>
        <end position="98"/>
    </location>
</feature>
<organism evidence="2 3">
    <name type="scientific">Striga asiatica</name>
    <name type="common">Asiatic witchweed</name>
    <name type="synonym">Buchnera asiatica</name>
    <dbReference type="NCBI Taxonomy" id="4170"/>
    <lineage>
        <taxon>Eukaryota</taxon>
        <taxon>Viridiplantae</taxon>
        <taxon>Streptophyta</taxon>
        <taxon>Embryophyta</taxon>
        <taxon>Tracheophyta</taxon>
        <taxon>Spermatophyta</taxon>
        <taxon>Magnoliopsida</taxon>
        <taxon>eudicotyledons</taxon>
        <taxon>Gunneridae</taxon>
        <taxon>Pentapetalae</taxon>
        <taxon>asterids</taxon>
        <taxon>lamiids</taxon>
        <taxon>Lamiales</taxon>
        <taxon>Orobanchaceae</taxon>
        <taxon>Buchnereae</taxon>
        <taxon>Striga</taxon>
    </lineage>
</organism>
<evidence type="ECO:0000313" key="3">
    <source>
        <dbReference type="Proteomes" id="UP000325081"/>
    </source>
</evidence>
<feature type="compositionally biased region" description="Acidic residues" evidence="1">
    <location>
        <begin position="176"/>
        <end position="187"/>
    </location>
</feature>
<proteinExistence type="predicted"/>
<comment type="caution">
    <text evidence="2">The sequence shown here is derived from an EMBL/GenBank/DDBJ whole genome shotgun (WGS) entry which is preliminary data.</text>
</comment>
<keyword evidence="2" id="KW-0687">Ribonucleoprotein</keyword>
<name>A0A5A7PFV2_STRAF</name>
<gene>
    <name evidence="2" type="ORF">STAS_07680</name>
</gene>
<feature type="region of interest" description="Disordered" evidence="1">
    <location>
        <begin position="175"/>
        <end position="221"/>
    </location>
</feature>
<accession>A0A5A7PFV2</accession>
<keyword evidence="2" id="KW-0689">Ribosomal protein</keyword>
<evidence type="ECO:0000313" key="2">
    <source>
        <dbReference type="EMBL" id="GER31659.1"/>
    </source>
</evidence>